<dbReference type="InterPro" id="IPR044000">
    <property type="entry name" value="Phage_tube_2"/>
</dbReference>
<dbReference type="EMBL" id="JACHOP010000017">
    <property type="protein sequence ID" value="MBB5758859.1"/>
    <property type="molecule type" value="Genomic_DNA"/>
</dbReference>
<dbReference type="Pfam" id="PF18906">
    <property type="entry name" value="Phage_tube_2"/>
    <property type="match status" value="1"/>
</dbReference>
<reference evidence="1 2" key="1">
    <citation type="submission" date="2020-08" db="EMBL/GenBank/DDBJ databases">
        <title>Genomic Encyclopedia of Type Strains, Phase IV (KMG-IV): sequencing the most valuable type-strain genomes for metagenomic binning, comparative biology and taxonomic classification.</title>
        <authorList>
            <person name="Goeker M."/>
        </authorList>
    </citation>
    <scope>NUCLEOTIDE SEQUENCE [LARGE SCALE GENOMIC DNA]</scope>
    <source>
        <strain evidence="1 2">DSM 2163</strain>
    </source>
</reference>
<keyword evidence="2" id="KW-1185">Reference proteome</keyword>
<comment type="caution">
    <text evidence="1">The sequence shown here is derived from an EMBL/GenBank/DDBJ whole genome shotgun (WGS) entry which is preliminary data.</text>
</comment>
<evidence type="ECO:0000313" key="2">
    <source>
        <dbReference type="Proteomes" id="UP000583454"/>
    </source>
</evidence>
<accession>A0A840ZLF8</accession>
<dbReference type="Proteomes" id="UP000583454">
    <property type="component" value="Unassembled WGS sequence"/>
</dbReference>
<sequence length="312" mass="33087">MSIANGSDRRIAYVAEATWGVTPATPSFKTLRSTGGGPGINKTTATSNEIYADRNVRNEILLGLDAAGAYNFEMAYNTFDDIFEAALFGTWTSNVLKNGSTGRSFTFEETLPIGDSAVTVSRFPGARISTLNLSIAARQPVTGSFGIMAQTEALPGGLLTGATYAAPTTNPISTASANVAILDFGLGGSAPAPKVRSLSLSVNNGLRVRPSVGNLFTEDFGLGDIDVTGNIEAYFETDDLYALALAHGSFATDFTVGNAATQRYRITMPNCRPMNPERRTGDNNDDVMVIIPFRAVLHTGEQCSIKMQRGVS</sequence>
<gene>
    <name evidence="1" type="ORF">HNR00_003586</name>
</gene>
<organism evidence="1 2">
    <name type="scientific">Methylorubrum rhodinum</name>
    <dbReference type="NCBI Taxonomy" id="29428"/>
    <lineage>
        <taxon>Bacteria</taxon>
        <taxon>Pseudomonadati</taxon>
        <taxon>Pseudomonadota</taxon>
        <taxon>Alphaproteobacteria</taxon>
        <taxon>Hyphomicrobiales</taxon>
        <taxon>Methylobacteriaceae</taxon>
        <taxon>Methylorubrum</taxon>
    </lineage>
</organism>
<evidence type="ECO:0008006" key="3">
    <source>
        <dbReference type="Google" id="ProtNLM"/>
    </source>
</evidence>
<name>A0A840ZLF8_9HYPH</name>
<evidence type="ECO:0000313" key="1">
    <source>
        <dbReference type="EMBL" id="MBB5758859.1"/>
    </source>
</evidence>
<proteinExistence type="predicted"/>
<protein>
    <recommendedName>
        <fullName evidence="3">Phage tail protein</fullName>
    </recommendedName>
</protein>
<dbReference type="AlphaFoldDB" id="A0A840ZLF8"/>
<dbReference type="RefSeq" id="WP_183571666.1">
    <property type="nucleotide sequence ID" value="NZ_JACHOP010000017.1"/>
</dbReference>